<dbReference type="RefSeq" id="WP_014737976.1">
    <property type="nucleotide sequence ID" value="NC_017954.1"/>
</dbReference>
<name>I3TG38_THEC1</name>
<organism evidence="1 2">
    <name type="scientific">Thermogladius calderae (strain DSM 22663 / VKM B-2946 / 1633)</name>
    <dbReference type="NCBI Taxonomy" id="1184251"/>
    <lineage>
        <taxon>Archaea</taxon>
        <taxon>Thermoproteota</taxon>
        <taxon>Thermoprotei</taxon>
        <taxon>Desulfurococcales</taxon>
        <taxon>Desulfurococcaceae</taxon>
        <taxon>Thermogladius</taxon>
    </lineage>
</organism>
<dbReference type="HOGENOM" id="CLU_2340329_0_0_2"/>
<gene>
    <name evidence="1" type="ordered locus">TCELL_1303</name>
</gene>
<sequence length="97" mass="10181">MEEAVLLVLDLGGRLLNFVADMNTPREVVESLSKLGYGAYKALNGLSAIVGLGNVHKLSFEVEGLTVTVTQQGGRVIVVAHRSTNVKTAKSSAVAEA</sequence>
<dbReference type="EMBL" id="CP003531">
    <property type="protein sequence ID" value="AFK51726.1"/>
    <property type="molecule type" value="Genomic_DNA"/>
</dbReference>
<proteinExistence type="predicted"/>
<dbReference type="InParanoid" id="I3TG38"/>
<dbReference type="STRING" id="1184251.TCELL_1303"/>
<protein>
    <submittedName>
        <fullName evidence="1">Uncharacterized protein</fullName>
    </submittedName>
</protein>
<dbReference type="AlphaFoldDB" id="I3TG38"/>
<dbReference type="GeneID" id="13013625"/>
<dbReference type="KEGG" id="thg:TCELL_1303"/>
<evidence type="ECO:0000313" key="2">
    <source>
        <dbReference type="Proteomes" id="UP000005270"/>
    </source>
</evidence>
<keyword evidence="2" id="KW-1185">Reference proteome</keyword>
<dbReference type="eggNOG" id="arCOG08165">
    <property type="taxonomic scope" value="Archaea"/>
</dbReference>
<accession>I3TG38</accession>
<reference evidence="1 2" key="1">
    <citation type="journal article" date="2012" name="J. Bacteriol.">
        <title>Complete genome sequence of the hyperthermophilic cellulolytic Crenarchaeon 'Thermogladius cellulolyticus' 1633.</title>
        <authorList>
            <person name="Mardanov A.V."/>
            <person name="Kochetkova T.V."/>
            <person name="Beletsky A.V."/>
            <person name="Bonch-Osmolovskaya E.A."/>
            <person name="Ravin N.V."/>
            <person name="Skryabin K.G."/>
        </authorList>
    </citation>
    <scope>NUCLEOTIDE SEQUENCE [LARGE SCALE GENOMIC DNA]</scope>
    <source>
        <strain evidence="2">DSM 22663 / VKM B-2946 / 1633</strain>
    </source>
</reference>
<evidence type="ECO:0000313" key="1">
    <source>
        <dbReference type="EMBL" id="AFK51726.1"/>
    </source>
</evidence>
<dbReference type="Proteomes" id="UP000005270">
    <property type="component" value="Chromosome"/>
</dbReference>